<dbReference type="eggNOG" id="COG2211">
    <property type="taxonomic scope" value="Bacteria"/>
</dbReference>
<name>U5QIT9_GLOK1</name>
<keyword evidence="3" id="KW-1185">Reference proteome</keyword>
<dbReference type="PANTHER" id="PTHR23528">
    <property type="match status" value="1"/>
</dbReference>
<organism evidence="2 3">
    <name type="scientific">Gloeobacter kilaueensis (strain ATCC BAA-2537 / CCAP 1431/1 / ULC 316 / JS1)</name>
    <dbReference type="NCBI Taxonomy" id="1183438"/>
    <lineage>
        <taxon>Bacteria</taxon>
        <taxon>Bacillati</taxon>
        <taxon>Cyanobacteriota</taxon>
        <taxon>Cyanophyceae</taxon>
        <taxon>Gloeobacterales</taxon>
        <taxon>Gloeobacteraceae</taxon>
        <taxon>Gloeobacter</taxon>
    </lineage>
</organism>
<feature type="transmembrane region" description="Helical" evidence="1">
    <location>
        <begin position="359"/>
        <end position="379"/>
    </location>
</feature>
<sequence length="432" mass="44108">MNSLKKHPPVLWRRVFGLAMLSAAIAFAWLAYILYLPKLLGQLGFPPVAVPVLLVIEGLLTAAVEPWMGSLSDERQRRFASRYPLIVAGTVAACVLFVVLPLVVVAHPGGLLRWILPLLLIGWSFAMAVFRSPALALLSRYAAPSSMPVAAAVLSIATGIASAFGPLGRPWLLGLGAPALFCLASGVLLLAVLVLRRLDRTVDLSLPYGSIYISTRLVPPALGRERSKTNGGSGALLTRLGLIFCAGAGASLGFRLLTDIFPKVLAAAKIVPAPVMGTLFLTFAALAIPAGLLAVRVGNGRTMATGLVAMSLLICLVPVCKNAGFAFALALALGAAHSLVINGLYAFALGSVPPEHSGLGIGLYFGGGGLAMAAAGVVATQLQALGIGTGLALGSAGFLLAALCVVLTGSITAAPTEANGTPAADSIAAPET</sequence>
<keyword evidence="1" id="KW-1133">Transmembrane helix</keyword>
<feature type="transmembrane region" description="Helical" evidence="1">
    <location>
        <begin position="270"/>
        <end position="295"/>
    </location>
</feature>
<keyword evidence="1" id="KW-0812">Transmembrane</keyword>
<protein>
    <submittedName>
        <fullName evidence="2">Major facilitator transporter</fullName>
    </submittedName>
</protein>
<keyword evidence="1" id="KW-0472">Membrane</keyword>
<dbReference type="STRING" id="1183438.GKIL_1293"/>
<gene>
    <name evidence="2" type="ORF">GKIL_1293</name>
</gene>
<dbReference type="KEGG" id="glj:GKIL_1293"/>
<dbReference type="PANTHER" id="PTHR23528:SF1">
    <property type="entry name" value="MAJOR FACILITATOR SUPERFAMILY (MFS) PROFILE DOMAIN-CONTAINING PROTEIN"/>
    <property type="match status" value="1"/>
</dbReference>
<accession>U5QIT9</accession>
<feature type="transmembrane region" description="Helical" evidence="1">
    <location>
        <begin position="142"/>
        <end position="165"/>
    </location>
</feature>
<dbReference type="EMBL" id="CP003587">
    <property type="protein sequence ID" value="AGY57539.1"/>
    <property type="molecule type" value="Genomic_DNA"/>
</dbReference>
<feature type="transmembrane region" description="Helical" evidence="1">
    <location>
        <begin position="325"/>
        <end position="347"/>
    </location>
</feature>
<dbReference type="OrthoDB" id="457462at2"/>
<feature type="transmembrane region" description="Helical" evidence="1">
    <location>
        <begin position="85"/>
        <end position="105"/>
    </location>
</feature>
<feature type="transmembrane region" description="Helical" evidence="1">
    <location>
        <begin position="43"/>
        <end position="64"/>
    </location>
</feature>
<dbReference type="InterPro" id="IPR036259">
    <property type="entry name" value="MFS_trans_sf"/>
</dbReference>
<evidence type="ECO:0000313" key="2">
    <source>
        <dbReference type="EMBL" id="AGY57539.1"/>
    </source>
</evidence>
<dbReference type="SUPFAM" id="SSF103473">
    <property type="entry name" value="MFS general substrate transporter"/>
    <property type="match status" value="1"/>
</dbReference>
<dbReference type="HOGENOM" id="CLU_038661_0_0_3"/>
<reference evidence="2 3" key="1">
    <citation type="journal article" date="2013" name="PLoS ONE">
        <title>Cultivation and Complete Genome Sequencing of Gloeobacter kilaueensis sp. nov., from a Lava Cave in Kilauea Caldera, Hawai'i.</title>
        <authorList>
            <person name="Saw J.H."/>
            <person name="Schatz M."/>
            <person name="Brown M.V."/>
            <person name="Kunkel D.D."/>
            <person name="Foster J.S."/>
            <person name="Shick H."/>
            <person name="Christensen S."/>
            <person name="Hou S."/>
            <person name="Wan X."/>
            <person name="Donachie S.P."/>
        </authorList>
    </citation>
    <scope>NUCLEOTIDE SEQUENCE [LARGE SCALE GENOMIC DNA]</scope>
    <source>
        <strain evidence="3">JS</strain>
    </source>
</reference>
<dbReference type="RefSeq" id="WP_023172631.1">
    <property type="nucleotide sequence ID" value="NC_022600.1"/>
</dbReference>
<feature type="transmembrane region" description="Helical" evidence="1">
    <location>
        <begin position="171"/>
        <end position="195"/>
    </location>
</feature>
<evidence type="ECO:0000313" key="3">
    <source>
        <dbReference type="Proteomes" id="UP000017396"/>
    </source>
</evidence>
<dbReference type="Proteomes" id="UP000017396">
    <property type="component" value="Chromosome"/>
</dbReference>
<dbReference type="Gene3D" id="1.20.1250.20">
    <property type="entry name" value="MFS general substrate transporter like domains"/>
    <property type="match status" value="2"/>
</dbReference>
<feature type="transmembrane region" description="Helical" evidence="1">
    <location>
        <begin position="15"/>
        <end position="37"/>
    </location>
</feature>
<evidence type="ECO:0000256" key="1">
    <source>
        <dbReference type="SAM" id="Phobius"/>
    </source>
</evidence>
<feature type="transmembrane region" description="Helical" evidence="1">
    <location>
        <begin position="236"/>
        <end position="258"/>
    </location>
</feature>
<proteinExistence type="predicted"/>
<feature type="transmembrane region" description="Helical" evidence="1">
    <location>
        <begin position="385"/>
        <end position="407"/>
    </location>
</feature>
<dbReference type="AlphaFoldDB" id="U5QIT9"/>
<feature type="transmembrane region" description="Helical" evidence="1">
    <location>
        <begin position="111"/>
        <end position="130"/>
    </location>
</feature>